<sequence>MYRLILLTALNCMVINAISQVTLSADGTTDTYQLINSVLAPNYNVIEVPDCGHIAFGPHIDQVYDDDLKKYVFRFHIHTAYDSDRCINYDRQRCEIKTYDQSPDHLKGTLGETVTYKWLFKLEDAFAASSSFTHLHQLKAVGGSEESMPLITLTARKGTPDQLELRYAEALSQTSIYKTSLEPFKGAWVEATEVITYDEDGAYSIIIKTLNNEEILFEYSSKAIRTWKTDASFIRPKWGIYRSLNDSDNLRDEIIHFADFRIIESGGTPVTNLYNHEEIIIYPNPCKGHFTLSNTLGKDILISSSNGEIIYTKNKLTQNTLELNKLPPGVYIIKLSTHKDIYSRKIIVNP</sequence>
<keyword evidence="4" id="KW-1185">Reference proteome</keyword>
<evidence type="ECO:0000256" key="1">
    <source>
        <dbReference type="SAM" id="SignalP"/>
    </source>
</evidence>
<accession>W7Y8H6</accession>
<evidence type="ECO:0000313" key="4">
    <source>
        <dbReference type="Proteomes" id="UP000019402"/>
    </source>
</evidence>
<evidence type="ECO:0000259" key="2">
    <source>
        <dbReference type="Pfam" id="PF18962"/>
    </source>
</evidence>
<dbReference type="STRING" id="869213.GCA_000517085_02015"/>
<dbReference type="EMBL" id="BAMD01000048">
    <property type="protein sequence ID" value="GAF04552.1"/>
    <property type="molecule type" value="Genomic_DNA"/>
</dbReference>
<comment type="caution">
    <text evidence="3">The sequence shown here is derived from an EMBL/GenBank/DDBJ whole genome shotgun (WGS) entry which is preliminary data.</text>
</comment>
<dbReference type="Pfam" id="PF18962">
    <property type="entry name" value="Por_Secre_tail"/>
    <property type="match status" value="1"/>
</dbReference>
<gene>
    <name evidence="3" type="ORF">JCM21142_83261</name>
</gene>
<feature type="chain" id="PRO_5004906414" description="Secretion system C-terminal sorting domain-containing protein" evidence="1">
    <location>
        <begin position="20"/>
        <end position="350"/>
    </location>
</feature>
<feature type="domain" description="Secretion system C-terminal sorting" evidence="2">
    <location>
        <begin position="281"/>
        <end position="348"/>
    </location>
</feature>
<name>W7Y8H6_9BACT</name>
<proteinExistence type="predicted"/>
<keyword evidence="1" id="KW-0732">Signal</keyword>
<dbReference type="NCBIfam" id="TIGR04183">
    <property type="entry name" value="Por_Secre_tail"/>
    <property type="match status" value="1"/>
</dbReference>
<dbReference type="OrthoDB" id="624837at2"/>
<dbReference type="AlphaFoldDB" id="W7Y8H6"/>
<dbReference type="InterPro" id="IPR026444">
    <property type="entry name" value="Secre_tail"/>
</dbReference>
<dbReference type="Gene3D" id="2.60.120.200">
    <property type="match status" value="1"/>
</dbReference>
<organism evidence="3 4">
    <name type="scientific">Saccharicrinis fermentans DSM 9555 = JCM 21142</name>
    <dbReference type="NCBI Taxonomy" id="869213"/>
    <lineage>
        <taxon>Bacteria</taxon>
        <taxon>Pseudomonadati</taxon>
        <taxon>Bacteroidota</taxon>
        <taxon>Bacteroidia</taxon>
        <taxon>Marinilabiliales</taxon>
        <taxon>Marinilabiliaceae</taxon>
        <taxon>Saccharicrinis</taxon>
    </lineage>
</organism>
<protein>
    <recommendedName>
        <fullName evidence="2">Secretion system C-terminal sorting domain-containing protein</fullName>
    </recommendedName>
</protein>
<dbReference type="RefSeq" id="WP_027471701.1">
    <property type="nucleotide sequence ID" value="NZ_BAMD01000048.1"/>
</dbReference>
<dbReference type="Proteomes" id="UP000019402">
    <property type="component" value="Unassembled WGS sequence"/>
</dbReference>
<evidence type="ECO:0000313" key="3">
    <source>
        <dbReference type="EMBL" id="GAF04552.1"/>
    </source>
</evidence>
<dbReference type="eggNOG" id="ENOG502Z942">
    <property type="taxonomic scope" value="Bacteria"/>
</dbReference>
<reference evidence="3 4" key="1">
    <citation type="journal article" date="2014" name="Genome Announc.">
        <title>Draft Genome Sequence of Cytophaga fermentans JCM 21142T, a Facultative Anaerobe Isolated from Marine Mud.</title>
        <authorList>
            <person name="Starns D."/>
            <person name="Oshima K."/>
            <person name="Suda W."/>
            <person name="Iino T."/>
            <person name="Yuki M."/>
            <person name="Inoue J."/>
            <person name="Kitamura K."/>
            <person name="Iida T."/>
            <person name="Darby A."/>
            <person name="Hattori M."/>
            <person name="Ohkuma M."/>
        </authorList>
    </citation>
    <scope>NUCLEOTIDE SEQUENCE [LARGE SCALE GENOMIC DNA]</scope>
    <source>
        <strain evidence="3 4">JCM 21142</strain>
    </source>
</reference>
<feature type="signal peptide" evidence="1">
    <location>
        <begin position="1"/>
        <end position="19"/>
    </location>
</feature>